<dbReference type="AlphaFoldDB" id="A0AA35V6G4"/>
<dbReference type="InterPro" id="IPR016722">
    <property type="entry name" value="DNA_pol_alpha_bsu"/>
</dbReference>
<reference evidence="4" key="1">
    <citation type="submission" date="2023-04" db="EMBL/GenBank/DDBJ databases">
        <authorList>
            <person name="Vijverberg K."/>
            <person name="Xiong W."/>
            <person name="Schranz E."/>
        </authorList>
    </citation>
    <scope>NUCLEOTIDE SEQUENCE</scope>
</reference>
<evidence type="ECO:0000256" key="1">
    <source>
        <dbReference type="ARBA" id="ARBA00004123"/>
    </source>
</evidence>
<evidence type="ECO:0000259" key="3">
    <source>
        <dbReference type="Pfam" id="PF22062"/>
    </source>
</evidence>
<name>A0AA35V6G4_LACSI</name>
<evidence type="ECO:0000313" key="4">
    <source>
        <dbReference type="EMBL" id="CAI9262973.1"/>
    </source>
</evidence>
<comment type="subcellular location">
    <subcellularLocation>
        <location evidence="1">Nucleus</location>
    </subcellularLocation>
</comment>
<sequence>MIANGHSMGGLCIGPGGALAPCSSPIVASRYLLTLLNRCSLVSPFTTTIAVTENQVGTMAGGAADCQFWHRNLGIKGSVQSKRSLLLELQQRSTKFDSIIEKHQNIRFALVERMPVLDEANFSRRRNGSTSIPSTSMGSSVPNGVIKTTAAPLVDLLDLGGGEEPPPPNTNSMMTGDNFLQDLLDVGMSPSSSQPEIQQHKLHLLIPYQKSIFAVGMICCEEEGRLKEKPIILQSRVEHSGGQRVCLDLQKLDQFSFFPGHVAGIEGHNPSGHNLIATNIVDYVPLSVPDDENIPQKKRQAMDENNKPADLSDITSDLSLVCKACSSIY</sequence>
<proteinExistence type="predicted"/>
<dbReference type="InterPro" id="IPR054300">
    <property type="entry name" value="OB_DPOA2"/>
</dbReference>
<keyword evidence="5" id="KW-1185">Reference proteome</keyword>
<protein>
    <recommendedName>
        <fullName evidence="3">DNA polymerase alpha subunit B OB domain-containing protein</fullName>
    </recommendedName>
</protein>
<dbReference type="Proteomes" id="UP001177003">
    <property type="component" value="Chromosome 0"/>
</dbReference>
<dbReference type="Pfam" id="PF22062">
    <property type="entry name" value="OB_DPOA2"/>
    <property type="match status" value="1"/>
</dbReference>
<gene>
    <name evidence="4" type="ORF">LSALG_LOCUS3683</name>
</gene>
<feature type="domain" description="DNA polymerase alpha subunit B OB" evidence="3">
    <location>
        <begin position="206"/>
        <end position="281"/>
    </location>
</feature>
<keyword evidence="2" id="KW-0539">Nucleus</keyword>
<dbReference type="PANTHER" id="PTHR23061:SF12">
    <property type="entry name" value="DNA POLYMERASE ALPHA SUBUNIT B"/>
    <property type="match status" value="1"/>
</dbReference>
<dbReference type="GO" id="GO:0005658">
    <property type="term" value="C:alpha DNA polymerase:primase complex"/>
    <property type="evidence" value="ECO:0007669"/>
    <property type="project" value="TreeGrafter"/>
</dbReference>
<organism evidence="4 5">
    <name type="scientific">Lactuca saligna</name>
    <name type="common">Willowleaf lettuce</name>
    <dbReference type="NCBI Taxonomy" id="75948"/>
    <lineage>
        <taxon>Eukaryota</taxon>
        <taxon>Viridiplantae</taxon>
        <taxon>Streptophyta</taxon>
        <taxon>Embryophyta</taxon>
        <taxon>Tracheophyta</taxon>
        <taxon>Spermatophyta</taxon>
        <taxon>Magnoliopsida</taxon>
        <taxon>eudicotyledons</taxon>
        <taxon>Gunneridae</taxon>
        <taxon>Pentapetalae</taxon>
        <taxon>asterids</taxon>
        <taxon>campanulids</taxon>
        <taxon>Asterales</taxon>
        <taxon>Asteraceae</taxon>
        <taxon>Cichorioideae</taxon>
        <taxon>Cichorieae</taxon>
        <taxon>Lactucinae</taxon>
        <taxon>Lactuca</taxon>
    </lineage>
</organism>
<dbReference type="EMBL" id="OX465086">
    <property type="protein sequence ID" value="CAI9262973.1"/>
    <property type="molecule type" value="Genomic_DNA"/>
</dbReference>
<dbReference type="GO" id="GO:0006270">
    <property type="term" value="P:DNA replication initiation"/>
    <property type="evidence" value="ECO:0007669"/>
    <property type="project" value="TreeGrafter"/>
</dbReference>
<accession>A0AA35V6G4</accession>
<evidence type="ECO:0000256" key="2">
    <source>
        <dbReference type="ARBA" id="ARBA00023242"/>
    </source>
</evidence>
<evidence type="ECO:0000313" key="5">
    <source>
        <dbReference type="Proteomes" id="UP001177003"/>
    </source>
</evidence>
<dbReference type="PANTHER" id="PTHR23061">
    <property type="entry name" value="DNA POLYMERASE 2 ALPHA 70 KDA SUBUNIT"/>
    <property type="match status" value="1"/>
</dbReference>